<dbReference type="InterPro" id="IPR023210">
    <property type="entry name" value="NADP_OxRdtase_dom"/>
</dbReference>
<dbReference type="InterPro" id="IPR036812">
    <property type="entry name" value="NAD(P)_OxRdtase_dom_sf"/>
</dbReference>
<dbReference type="PANTHER" id="PTHR43364:SF4">
    <property type="entry name" value="NAD(P)-LINKED OXIDOREDUCTASE SUPERFAMILY PROTEIN"/>
    <property type="match status" value="1"/>
</dbReference>
<evidence type="ECO:0000313" key="4">
    <source>
        <dbReference type="Proteomes" id="UP001241848"/>
    </source>
</evidence>
<dbReference type="CDD" id="cd19079">
    <property type="entry name" value="AKR_EcYajO-like"/>
    <property type="match status" value="1"/>
</dbReference>
<dbReference type="PANTHER" id="PTHR43364">
    <property type="entry name" value="NADH-SPECIFIC METHYLGLYOXAL REDUCTASE-RELATED"/>
    <property type="match status" value="1"/>
</dbReference>
<dbReference type="EMBL" id="JAPCKK010000030">
    <property type="protein sequence ID" value="MDP4098810.1"/>
    <property type="molecule type" value="Genomic_DNA"/>
</dbReference>
<reference evidence="3 4" key="1">
    <citation type="submission" date="2022-10" db="EMBL/GenBank/DDBJ databases">
        <title>Paenibacillus description and whole genome data of maize root bacterial community.</title>
        <authorList>
            <person name="Marton D."/>
            <person name="Farkas M."/>
            <person name="Cserhati M."/>
        </authorList>
    </citation>
    <scope>NUCLEOTIDE SEQUENCE [LARGE SCALE GENOMIC DNA]</scope>
    <source>
        <strain evidence="3 4">P96</strain>
    </source>
</reference>
<protein>
    <submittedName>
        <fullName evidence="3">Aldo/keto reductase</fullName>
    </submittedName>
</protein>
<dbReference type="Proteomes" id="UP001241848">
    <property type="component" value="Unassembled WGS sequence"/>
</dbReference>
<comment type="caution">
    <text evidence="3">The sequence shown here is derived from an EMBL/GenBank/DDBJ whole genome shotgun (WGS) entry which is preliminary data.</text>
</comment>
<dbReference type="SUPFAM" id="SSF51430">
    <property type="entry name" value="NAD(P)-linked oxidoreductase"/>
    <property type="match status" value="1"/>
</dbReference>
<dbReference type="RefSeq" id="WP_305756421.1">
    <property type="nucleotide sequence ID" value="NZ_JAPCKK010000030.1"/>
</dbReference>
<evidence type="ECO:0000313" key="3">
    <source>
        <dbReference type="EMBL" id="MDP4098810.1"/>
    </source>
</evidence>
<feature type="domain" description="NADP-dependent oxidoreductase" evidence="2">
    <location>
        <begin position="15"/>
        <end position="314"/>
    </location>
</feature>
<proteinExistence type="predicted"/>
<dbReference type="Pfam" id="PF00248">
    <property type="entry name" value="Aldo_ket_red"/>
    <property type="match status" value="1"/>
</dbReference>
<name>A0ABT9FW15_9BACL</name>
<organism evidence="3 4">
    <name type="scientific">Paenibacillus zeirhizosphaerae</name>
    <dbReference type="NCBI Taxonomy" id="2987519"/>
    <lineage>
        <taxon>Bacteria</taxon>
        <taxon>Bacillati</taxon>
        <taxon>Bacillota</taxon>
        <taxon>Bacilli</taxon>
        <taxon>Bacillales</taxon>
        <taxon>Paenibacillaceae</taxon>
        <taxon>Paenibacillus</taxon>
    </lineage>
</organism>
<evidence type="ECO:0000259" key="2">
    <source>
        <dbReference type="Pfam" id="PF00248"/>
    </source>
</evidence>
<dbReference type="InterPro" id="IPR020471">
    <property type="entry name" value="AKR"/>
</dbReference>
<gene>
    <name evidence="3" type="ORF">OIN60_18945</name>
</gene>
<dbReference type="InterPro" id="IPR050523">
    <property type="entry name" value="AKR_Detox_Biosynth"/>
</dbReference>
<accession>A0ABT9FW15</accession>
<dbReference type="PRINTS" id="PR00069">
    <property type="entry name" value="ALDKETRDTASE"/>
</dbReference>
<keyword evidence="1" id="KW-0560">Oxidoreductase</keyword>
<evidence type="ECO:0000256" key="1">
    <source>
        <dbReference type="ARBA" id="ARBA00023002"/>
    </source>
</evidence>
<dbReference type="Gene3D" id="3.20.20.100">
    <property type="entry name" value="NADP-dependent oxidoreductase domain"/>
    <property type="match status" value="1"/>
</dbReference>
<sequence>MEYVKLGNTGLDVSRLCVGCMSFGIAERWIHPWVLNEEQSRPIIKQALESGINFFDTANVYADGTSEEIIGKALQDYANRDEVVIATKVFFRMHEGPNGAGLSRKAILSELDNSLTRLGTDYVDLYQIHRWDYHTPIEETMEALNDVVKAGKARYIGASAMYAWQFLKANHVAERHGWTRFVSMQNHYNLMYREEEREMLPLCKEEKIGVIPYSPLASGRLTRDWEETTHRSETDQIQKHKYDAMADADRLIAERVASIAEQHGVSRAQIALAWLLHKDPVTSPIIGVTKRSHLEDGISSLSVKLSEEEITFLEEPYVPHPVVGPQ</sequence>
<keyword evidence="4" id="KW-1185">Reference proteome</keyword>